<dbReference type="AlphaFoldDB" id="A0A9D1GT98"/>
<sequence length="160" mass="18209">MVKFMFVKTIKLKKAAKTLVILLIALAVLFLALYSLNRLISPKGITLESQSEQIEFLSGLGWEISPEPIDCRTVMIPEEWNEVYTQYNSLQLQQGFDLDGYRGKYAEIYTYEIYNYPDGDEPKQNIVAHLMICDGRLIAGDVCSTELGGFMQGLMKTEQH</sequence>
<gene>
    <name evidence="2" type="ORF">IAC39_03750</name>
</gene>
<reference evidence="2" key="1">
    <citation type="submission" date="2020-10" db="EMBL/GenBank/DDBJ databases">
        <authorList>
            <person name="Gilroy R."/>
        </authorList>
    </citation>
    <scope>NUCLEOTIDE SEQUENCE</scope>
    <source>
        <strain evidence="2">CHK33-4379</strain>
    </source>
</reference>
<dbReference type="EMBL" id="DVLL01000015">
    <property type="protein sequence ID" value="HIT58811.1"/>
    <property type="molecule type" value="Genomic_DNA"/>
</dbReference>
<name>A0A9D1GT98_9FIRM</name>
<accession>A0A9D1GT98</accession>
<evidence type="ECO:0000259" key="1">
    <source>
        <dbReference type="Pfam" id="PF16112"/>
    </source>
</evidence>
<proteinExistence type="predicted"/>
<dbReference type="Proteomes" id="UP000824136">
    <property type="component" value="Unassembled WGS sequence"/>
</dbReference>
<comment type="caution">
    <text evidence="2">The sequence shown here is derived from an EMBL/GenBank/DDBJ whole genome shotgun (WGS) entry which is preliminary data.</text>
</comment>
<dbReference type="Pfam" id="PF16112">
    <property type="entry name" value="DUF4830"/>
    <property type="match status" value="1"/>
</dbReference>
<protein>
    <submittedName>
        <fullName evidence="2">DUF4830 domain-containing protein</fullName>
    </submittedName>
</protein>
<dbReference type="InterPro" id="IPR032257">
    <property type="entry name" value="DUF4830"/>
</dbReference>
<evidence type="ECO:0000313" key="2">
    <source>
        <dbReference type="EMBL" id="HIT58811.1"/>
    </source>
</evidence>
<evidence type="ECO:0000313" key="3">
    <source>
        <dbReference type="Proteomes" id="UP000824136"/>
    </source>
</evidence>
<feature type="domain" description="DUF4830" evidence="1">
    <location>
        <begin position="56"/>
        <end position="141"/>
    </location>
</feature>
<organism evidence="2 3">
    <name type="scientific">Candidatus Faeciplasma pullistercoris</name>
    <dbReference type="NCBI Taxonomy" id="2840800"/>
    <lineage>
        <taxon>Bacteria</taxon>
        <taxon>Bacillati</taxon>
        <taxon>Bacillota</taxon>
        <taxon>Clostridia</taxon>
        <taxon>Eubacteriales</taxon>
        <taxon>Oscillospiraceae</taxon>
        <taxon>Oscillospiraceae incertae sedis</taxon>
        <taxon>Candidatus Faeciplasma</taxon>
    </lineage>
</organism>
<reference evidence="2" key="2">
    <citation type="journal article" date="2021" name="PeerJ">
        <title>Extensive microbial diversity within the chicken gut microbiome revealed by metagenomics and culture.</title>
        <authorList>
            <person name="Gilroy R."/>
            <person name="Ravi A."/>
            <person name="Getino M."/>
            <person name="Pursley I."/>
            <person name="Horton D.L."/>
            <person name="Alikhan N.F."/>
            <person name="Baker D."/>
            <person name="Gharbi K."/>
            <person name="Hall N."/>
            <person name="Watson M."/>
            <person name="Adriaenssens E.M."/>
            <person name="Foster-Nyarko E."/>
            <person name="Jarju S."/>
            <person name="Secka A."/>
            <person name="Antonio M."/>
            <person name="Oren A."/>
            <person name="Chaudhuri R.R."/>
            <person name="La Ragione R."/>
            <person name="Hildebrand F."/>
            <person name="Pallen M.J."/>
        </authorList>
    </citation>
    <scope>NUCLEOTIDE SEQUENCE</scope>
    <source>
        <strain evidence="2">CHK33-4379</strain>
    </source>
</reference>